<accession>A0A2Z7BDY7</accession>
<dbReference type="AlphaFoldDB" id="A0A2Z7BDY7"/>
<sequence length="200" mass="21634">MDLIGGSTAASSLKCRIPHETGRSQAPRRQQAKARILQYIIAIIASEFRVLKSKNFLGLWPPATAVCGGPTPARNCARTAVQWPLASRPLPTIHAHWLRNNGAAGARLCAALGAVITAAAHMDARSRAARWPAATRNRRTVVHNQCAMMGARLRREAPLLARPGRASCGQRAGECHARFGSGGRLRAAVVRRRLRQRCDG</sequence>
<protein>
    <submittedName>
        <fullName evidence="1">Uncharacterized protein</fullName>
    </submittedName>
</protein>
<gene>
    <name evidence="1" type="ORF">F511_16039</name>
</gene>
<reference evidence="1 2" key="1">
    <citation type="journal article" date="2015" name="Proc. Natl. Acad. Sci. U.S.A.">
        <title>The resurrection genome of Boea hygrometrica: A blueprint for survival of dehydration.</title>
        <authorList>
            <person name="Xiao L."/>
            <person name="Yang G."/>
            <person name="Zhang L."/>
            <person name="Yang X."/>
            <person name="Zhao S."/>
            <person name="Ji Z."/>
            <person name="Zhou Q."/>
            <person name="Hu M."/>
            <person name="Wang Y."/>
            <person name="Chen M."/>
            <person name="Xu Y."/>
            <person name="Jin H."/>
            <person name="Xiao X."/>
            <person name="Hu G."/>
            <person name="Bao F."/>
            <person name="Hu Y."/>
            <person name="Wan P."/>
            <person name="Li L."/>
            <person name="Deng X."/>
            <person name="Kuang T."/>
            <person name="Xiang C."/>
            <person name="Zhu J.K."/>
            <person name="Oliver M.J."/>
            <person name="He Y."/>
        </authorList>
    </citation>
    <scope>NUCLEOTIDE SEQUENCE [LARGE SCALE GENOMIC DNA]</scope>
    <source>
        <strain evidence="2">cv. XS01</strain>
    </source>
</reference>
<name>A0A2Z7BDY7_9LAMI</name>
<evidence type="ECO:0000313" key="2">
    <source>
        <dbReference type="Proteomes" id="UP000250235"/>
    </source>
</evidence>
<organism evidence="1 2">
    <name type="scientific">Dorcoceras hygrometricum</name>
    <dbReference type="NCBI Taxonomy" id="472368"/>
    <lineage>
        <taxon>Eukaryota</taxon>
        <taxon>Viridiplantae</taxon>
        <taxon>Streptophyta</taxon>
        <taxon>Embryophyta</taxon>
        <taxon>Tracheophyta</taxon>
        <taxon>Spermatophyta</taxon>
        <taxon>Magnoliopsida</taxon>
        <taxon>eudicotyledons</taxon>
        <taxon>Gunneridae</taxon>
        <taxon>Pentapetalae</taxon>
        <taxon>asterids</taxon>
        <taxon>lamiids</taxon>
        <taxon>Lamiales</taxon>
        <taxon>Gesneriaceae</taxon>
        <taxon>Didymocarpoideae</taxon>
        <taxon>Trichosporeae</taxon>
        <taxon>Loxocarpinae</taxon>
        <taxon>Dorcoceras</taxon>
    </lineage>
</organism>
<keyword evidence="2" id="KW-1185">Reference proteome</keyword>
<proteinExistence type="predicted"/>
<evidence type="ECO:0000313" key="1">
    <source>
        <dbReference type="EMBL" id="KZV30152.1"/>
    </source>
</evidence>
<dbReference type="EMBL" id="KV008511">
    <property type="protein sequence ID" value="KZV30152.1"/>
    <property type="molecule type" value="Genomic_DNA"/>
</dbReference>
<dbReference type="Proteomes" id="UP000250235">
    <property type="component" value="Unassembled WGS sequence"/>
</dbReference>